<accession>L0RDE4</accession>
<dbReference type="KEGG" id="dhy:DESAM_22502"/>
<dbReference type="Pfam" id="PF12966">
    <property type="entry name" value="AtpR"/>
    <property type="match status" value="1"/>
</dbReference>
<keyword evidence="1" id="KW-0812">Transmembrane</keyword>
<reference evidence="2 3" key="1">
    <citation type="submission" date="2012-10" db="EMBL/GenBank/DDBJ databases">
        <authorList>
            <person name="Genoscope - CEA"/>
        </authorList>
    </citation>
    <scope>NUCLEOTIDE SEQUENCE [LARGE SCALE GENOMIC DNA]</scope>
    <source>
        <strain evidence="3">AM13 / DSM 14728</strain>
    </source>
</reference>
<proteinExistence type="predicted"/>
<feature type="transmembrane region" description="Helical" evidence="1">
    <location>
        <begin position="52"/>
        <end position="80"/>
    </location>
</feature>
<sequence>MINSDLMLAIASFGIGVMLSVIHFGGLWLTVWMLPRCERPRMFFWASYLGRYGITLGSFAQIMKFGGLALASAFLGFYLLRTFTLSRYCGVGLSEVIGFKR</sequence>
<gene>
    <name evidence="2" type="ORF">DESAM_22502</name>
</gene>
<keyword evidence="3" id="KW-1185">Reference proteome</keyword>
<dbReference type="InterPro" id="IPR017581">
    <property type="entry name" value="AtpR-like"/>
</dbReference>
<evidence type="ECO:0008006" key="4">
    <source>
        <dbReference type="Google" id="ProtNLM"/>
    </source>
</evidence>
<evidence type="ECO:0000313" key="2">
    <source>
        <dbReference type="EMBL" id="CCO24769.1"/>
    </source>
</evidence>
<dbReference type="OrthoDB" id="467414at2"/>
<keyword evidence="1" id="KW-1133">Transmembrane helix</keyword>
<dbReference type="RefSeq" id="WP_015337367.1">
    <property type="nucleotide sequence ID" value="NC_020055.1"/>
</dbReference>
<dbReference type="STRING" id="1121451.DESAM_22502"/>
<dbReference type="Proteomes" id="UP000010808">
    <property type="component" value="Chromosome"/>
</dbReference>
<protein>
    <recommendedName>
        <fullName evidence="4">ATP synthase subunit I</fullName>
    </recommendedName>
</protein>
<organism evidence="2 3">
    <name type="scientific">Maridesulfovibrio hydrothermalis AM13 = DSM 14728</name>
    <dbReference type="NCBI Taxonomy" id="1121451"/>
    <lineage>
        <taxon>Bacteria</taxon>
        <taxon>Pseudomonadati</taxon>
        <taxon>Thermodesulfobacteriota</taxon>
        <taxon>Desulfovibrionia</taxon>
        <taxon>Desulfovibrionales</taxon>
        <taxon>Desulfovibrionaceae</taxon>
        <taxon>Maridesulfovibrio</taxon>
    </lineage>
</organism>
<evidence type="ECO:0000256" key="1">
    <source>
        <dbReference type="SAM" id="Phobius"/>
    </source>
</evidence>
<dbReference type="EMBL" id="FO203522">
    <property type="protein sequence ID" value="CCO24769.1"/>
    <property type="molecule type" value="Genomic_DNA"/>
</dbReference>
<feature type="transmembrane region" description="Helical" evidence="1">
    <location>
        <begin position="6"/>
        <end position="31"/>
    </location>
</feature>
<evidence type="ECO:0000313" key="3">
    <source>
        <dbReference type="Proteomes" id="UP000010808"/>
    </source>
</evidence>
<dbReference type="HOGENOM" id="CLU_2315734_0_0_7"/>
<dbReference type="PATRIC" id="fig|1121451.3.peg.2715"/>
<dbReference type="AlphaFoldDB" id="L0RDE4"/>
<dbReference type="eggNOG" id="ENOG5032EFC">
    <property type="taxonomic scope" value="Bacteria"/>
</dbReference>
<keyword evidence="1" id="KW-0472">Membrane</keyword>
<name>L0RDE4_9BACT</name>